<organism evidence="1">
    <name type="scientific">Podoviridae sp. ct7Ex2</name>
    <dbReference type="NCBI Taxonomy" id="2827722"/>
    <lineage>
        <taxon>Viruses</taxon>
        <taxon>Duplodnaviria</taxon>
        <taxon>Heunggongvirae</taxon>
        <taxon>Uroviricota</taxon>
        <taxon>Caudoviricetes</taxon>
    </lineage>
</organism>
<dbReference type="Pfam" id="PF13252">
    <property type="entry name" value="Phage_capsid_3"/>
    <property type="match status" value="1"/>
</dbReference>
<accession>A0A8S5SCU1</accession>
<protein>
    <submittedName>
        <fullName evidence="1">Major capsid protein</fullName>
    </submittedName>
</protein>
<dbReference type="EMBL" id="BK032576">
    <property type="protein sequence ID" value="DAF48852.1"/>
    <property type="molecule type" value="Genomic_DNA"/>
</dbReference>
<name>A0A8S5SCU1_9CAUD</name>
<sequence>MAHEFKIPEKLVPKLWTKKVWREGLKASYFDKFTSTNGSNVVHTNKDLKQAKGDEVNFGLAMNLKGNGVSGNNTLKGNEEEMQMYDFSVKTTLVRNAVTRFEADDQKSPYENLPLIKGVLVQWLSDWKDNKLISALTANPTTGERLIASTAGTEVSLTANDKLTCAVIGRAKRKAKMHEPTVKPLKIDGQEKYIMLVGTWAARDLKADPVWQAAQQNAAIRGSKNPIFTGALGEYDGVVLYEYERIMNTKTGASSANVVHNLLLGQQAACFAVAREARFIKDEDDYGNVQGNGIAFFGGIEKSIYNSKDYGVIQVMTGGAVE</sequence>
<proteinExistence type="predicted"/>
<evidence type="ECO:0000313" key="1">
    <source>
        <dbReference type="EMBL" id="DAF48852.1"/>
    </source>
</evidence>
<dbReference type="NCBIfam" id="TIGR04387">
    <property type="entry name" value="capsid_maj_N4"/>
    <property type="match status" value="1"/>
</dbReference>
<reference evidence="1" key="1">
    <citation type="journal article" date="2021" name="Proc. Natl. Acad. Sci. U.S.A.">
        <title>A Catalog of Tens of Thousands of Viruses from Human Metagenomes Reveals Hidden Associations with Chronic Diseases.</title>
        <authorList>
            <person name="Tisza M.J."/>
            <person name="Buck C.B."/>
        </authorList>
    </citation>
    <scope>NUCLEOTIDE SEQUENCE</scope>
    <source>
        <strain evidence="1">Ct7Ex2</strain>
    </source>
</reference>
<dbReference type="InterPro" id="IPR025267">
    <property type="entry name" value="ORF017-like"/>
</dbReference>